<organism evidence="2 3">
    <name type="scientific">Mucor saturninus</name>
    <dbReference type="NCBI Taxonomy" id="64648"/>
    <lineage>
        <taxon>Eukaryota</taxon>
        <taxon>Fungi</taxon>
        <taxon>Fungi incertae sedis</taxon>
        <taxon>Mucoromycota</taxon>
        <taxon>Mucoromycotina</taxon>
        <taxon>Mucoromycetes</taxon>
        <taxon>Mucorales</taxon>
        <taxon>Mucorineae</taxon>
        <taxon>Mucoraceae</taxon>
        <taxon>Mucor</taxon>
    </lineage>
</organism>
<comment type="caution">
    <text evidence="2">The sequence shown here is derived from an EMBL/GenBank/DDBJ whole genome shotgun (WGS) entry which is preliminary data.</text>
</comment>
<dbReference type="EMBL" id="JAEPRD010000378">
    <property type="protein sequence ID" value="KAG2191620.1"/>
    <property type="molecule type" value="Genomic_DNA"/>
</dbReference>
<evidence type="ECO:0000313" key="2">
    <source>
        <dbReference type="EMBL" id="KAG2191620.1"/>
    </source>
</evidence>
<reference evidence="2" key="1">
    <citation type="submission" date="2020-12" db="EMBL/GenBank/DDBJ databases">
        <title>Metabolic potential, ecology and presence of endohyphal bacteria is reflected in genomic diversity of Mucoromycotina.</title>
        <authorList>
            <person name="Muszewska A."/>
            <person name="Okrasinska A."/>
            <person name="Steczkiewicz K."/>
            <person name="Drgas O."/>
            <person name="Orlowska M."/>
            <person name="Perlinska-Lenart U."/>
            <person name="Aleksandrzak-Piekarczyk T."/>
            <person name="Szatraj K."/>
            <person name="Zielenkiewicz U."/>
            <person name="Pilsyk S."/>
            <person name="Malc E."/>
            <person name="Mieczkowski P."/>
            <person name="Kruszewska J.S."/>
            <person name="Biernat P."/>
            <person name="Pawlowska J."/>
        </authorList>
    </citation>
    <scope>NUCLEOTIDE SEQUENCE</scope>
    <source>
        <strain evidence="2">WA0000017839</strain>
    </source>
</reference>
<keyword evidence="3" id="KW-1185">Reference proteome</keyword>
<name>A0A8H7QGE0_9FUNG</name>
<feature type="region of interest" description="Disordered" evidence="1">
    <location>
        <begin position="330"/>
        <end position="357"/>
    </location>
</feature>
<accession>A0A8H7QGE0</accession>
<protein>
    <submittedName>
        <fullName evidence="2">Uncharacterized protein</fullName>
    </submittedName>
</protein>
<feature type="region of interest" description="Disordered" evidence="1">
    <location>
        <begin position="36"/>
        <end position="55"/>
    </location>
</feature>
<feature type="non-terminal residue" evidence="2">
    <location>
        <position position="1"/>
    </location>
</feature>
<proteinExistence type="predicted"/>
<gene>
    <name evidence="2" type="ORF">INT47_011533</name>
</gene>
<feature type="compositionally biased region" description="Low complexity" evidence="1">
    <location>
        <begin position="336"/>
        <end position="351"/>
    </location>
</feature>
<evidence type="ECO:0000256" key="1">
    <source>
        <dbReference type="SAM" id="MobiDB-lite"/>
    </source>
</evidence>
<feature type="compositionally biased region" description="Polar residues" evidence="1">
    <location>
        <begin position="36"/>
        <end position="48"/>
    </location>
</feature>
<evidence type="ECO:0000313" key="3">
    <source>
        <dbReference type="Proteomes" id="UP000603453"/>
    </source>
</evidence>
<dbReference type="Proteomes" id="UP000603453">
    <property type="component" value="Unassembled WGS sequence"/>
</dbReference>
<dbReference type="AlphaFoldDB" id="A0A8H7QGE0"/>
<sequence>MVEEVVNSIVPQLLKEHTHLPEGKHCDCCSRIKNASRSSNKSNVGPKSSQEKDAREAVAMKLRETITKAMDYYKAKFSAYGLCVECMISSHGFDDNTNHLGRRTIPREKTIYTVQLVLDVTSTYFKGLDGSVNYENNNKALLALEGKASKAYHNTHHLCRVFLAANLGDRFGVNGVNWSKIEKRERKEIIYMIESIVHYWNKRSGDSGVPPEDDAASRIFDLDAITPMVPLHLADENWIACEMVKSLLLNKKKDRRNNHNLFENFREPLSESMLGGMANLRVNSSNASGPSLSSFTRTMSTHDDTFYDIQMEAFSIMNYEIVPNFSAPSKPPTTPTIPATHTIPATPTTPTVWDGDK</sequence>